<comment type="caution">
    <text evidence="1">The sequence shown here is derived from an EMBL/GenBank/DDBJ whole genome shotgun (WGS) entry which is preliminary data.</text>
</comment>
<dbReference type="PATRIC" id="fig|1229783.3.peg.348"/>
<protein>
    <submittedName>
        <fullName evidence="1">Uncharacterized protein</fullName>
    </submittedName>
</protein>
<dbReference type="OrthoDB" id="2242464at2"/>
<proteinExistence type="predicted"/>
<dbReference type="Proteomes" id="UP000009885">
    <property type="component" value="Unassembled WGS sequence"/>
</dbReference>
<reference evidence="1 2" key="1">
    <citation type="journal article" date="2013" name="Genome Announc.">
        <title>Genome Sequence of Staphylococcus massiliensis Strain S46, Isolated from the Surface of Healthy Human Skin.</title>
        <authorList>
            <person name="Srivastav R."/>
            <person name="Singh A."/>
            <person name="Jangir P.K."/>
            <person name="Kumari C."/>
            <person name="Muduli S."/>
            <person name="Sharma R."/>
        </authorList>
    </citation>
    <scope>NUCLEOTIDE SEQUENCE [LARGE SCALE GENOMIC DNA]</scope>
    <source>
        <strain evidence="1 2">S46</strain>
    </source>
</reference>
<dbReference type="AlphaFoldDB" id="K9ASE0"/>
<accession>K9ASE0</accession>
<dbReference type="EMBL" id="AMSQ01000002">
    <property type="protein sequence ID" value="EKU50318.1"/>
    <property type="molecule type" value="Genomic_DNA"/>
</dbReference>
<dbReference type="eggNOG" id="ENOG5032YRM">
    <property type="taxonomic scope" value="Bacteria"/>
</dbReference>
<dbReference type="STRING" id="1229783.C273_01710"/>
<organism evidence="1 2">
    <name type="scientific">Staphylococcus massiliensis S46</name>
    <dbReference type="NCBI Taxonomy" id="1229783"/>
    <lineage>
        <taxon>Bacteria</taxon>
        <taxon>Bacillati</taxon>
        <taxon>Bacillota</taxon>
        <taxon>Bacilli</taxon>
        <taxon>Bacillales</taxon>
        <taxon>Staphylococcaceae</taxon>
        <taxon>Staphylococcus</taxon>
    </lineage>
</organism>
<gene>
    <name evidence="1" type="ORF">C273_01710</name>
</gene>
<evidence type="ECO:0000313" key="2">
    <source>
        <dbReference type="Proteomes" id="UP000009885"/>
    </source>
</evidence>
<dbReference type="RefSeq" id="WP_009382079.1">
    <property type="nucleotide sequence ID" value="NZ_AMSQ01000002.1"/>
</dbReference>
<sequence length="131" mass="14976">MSVEIENFHQMMNQIRSKYGEAQLQIAQDKALRAGSSYFVSVMKQNFQVFRDTGASIGEITVTEPHYIHGNVRMVKVHWKGPMNRYAIIHINEYGSVKNPTPRGKGAIARTMYTTEQPYKQIIKKSLEGDL</sequence>
<name>K9ASE0_9STAP</name>
<keyword evidence="2" id="KW-1185">Reference proteome</keyword>
<evidence type="ECO:0000313" key="1">
    <source>
        <dbReference type="EMBL" id="EKU50318.1"/>
    </source>
</evidence>